<dbReference type="InterPro" id="IPR008927">
    <property type="entry name" value="6-PGluconate_DH-like_C_sf"/>
</dbReference>
<dbReference type="Pfam" id="PF03807">
    <property type="entry name" value="F420_oxidored"/>
    <property type="match status" value="1"/>
</dbReference>
<dbReference type="AlphaFoldDB" id="A0A8J5MWI0"/>
<reference evidence="3" key="1">
    <citation type="journal article" date="2021" name="Sci. Adv.">
        <title>The American lobster genome reveals insights on longevity, neural, and immune adaptations.</title>
        <authorList>
            <person name="Polinski J.M."/>
            <person name="Zimin A.V."/>
            <person name="Clark K.F."/>
            <person name="Kohn A.B."/>
            <person name="Sadowski N."/>
            <person name="Timp W."/>
            <person name="Ptitsyn A."/>
            <person name="Khanna P."/>
            <person name="Romanova D.Y."/>
            <person name="Williams P."/>
            <person name="Greenwood S.J."/>
            <person name="Moroz L.L."/>
            <person name="Walt D.R."/>
            <person name="Bodnar A.G."/>
        </authorList>
    </citation>
    <scope>NUCLEOTIDE SEQUENCE</scope>
    <source>
        <strain evidence="3">GMGI-L3</strain>
    </source>
</reference>
<accession>A0A8J5MWI0</accession>
<dbReference type="SUPFAM" id="SSF51735">
    <property type="entry name" value="NAD(P)-binding Rossmann-fold domains"/>
    <property type="match status" value="1"/>
</dbReference>
<gene>
    <name evidence="3" type="primary">Hgd-L</name>
    <name evidence="3" type="ORF">Hamer_G011110</name>
</gene>
<keyword evidence="4" id="KW-1185">Reference proteome</keyword>
<feature type="domain" description="Pyrroline-5-carboxylate reductase catalytic N-terminal" evidence="1">
    <location>
        <begin position="96"/>
        <end position="160"/>
    </location>
</feature>
<proteinExistence type="predicted"/>
<dbReference type="SUPFAM" id="SSF48179">
    <property type="entry name" value="6-phosphogluconate dehydrogenase C-terminal domain-like"/>
    <property type="match status" value="1"/>
</dbReference>
<evidence type="ECO:0000259" key="1">
    <source>
        <dbReference type="Pfam" id="PF03807"/>
    </source>
</evidence>
<dbReference type="GO" id="GO:0051287">
    <property type="term" value="F:NAD binding"/>
    <property type="evidence" value="ECO:0007669"/>
    <property type="project" value="InterPro"/>
</dbReference>
<sequence>MCLCCGGRQQSYRYLIALSPSLCLAPSPGTLTSRYTSKCDHRITYAMVSRACIRSLSKLGRTLAVGSHSLTGLNKTMMGPCYTLTRNLTTATKETKVGVIGCGQVGEAVTNNLTRKGYRVVAACDSDPRRLVDLPSSVSRVSTPREVVQLSDVYMKAVHEVGAHMLESPITGGLDALKKGQMIAYVGGDKTIVDAVMPLLDVFYVGDTVGAAMVIKVVSNMLCCVHVIAMGEALMLGKRANIDLRTFWDGIRLSVGNSFVWETAAPVVFNGGEYDPGFSLSLQNKDLQLGYDMARKYKVPMDMHQMALSIYRKAEYQFGEEAGCYIVPKAIELALGESLQSPGFDTWEYDNVVENGSLITKHVGVDV</sequence>
<dbReference type="Pfam" id="PF14833">
    <property type="entry name" value="NAD_binding_11"/>
    <property type="match status" value="1"/>
</dbReference>
<protein>
    <submittedName>
        <fullName evidence="3">2-(Hydroxymethyl)glutarate dehydrogenase-like</fullName>
    </submittedName>
</protein>
<evidence type="ECO:0000313" key="3">
    <source>
        <dbReference type="EMBL" id="KAG7166281.1"/>
    </source>
</evidence>
<dbReference type="InterPro" id="IPR028939">
    <property type="entry name" value="P5C_Rdtase_cat_N"/>
</dbReference>
<dbReference type="EMBL" id="JAHLQT010022636">
    <property type="protein sequence ID" value="KAG7166281.1"/>
    <property type="molecule type" value="Genomic_DNA"/>
</dbReference>
<dbReference type="InterPro" id="IPR013328">
    <property type="entry name" value="6PGD_dom2"/>
</dbReference>
<dbReference type="PANTHER" id="PTHR22981:SF84">
    <property type="entry name" value="3-HYDROXYISOBUTYRATE DEHYDROGENASE"/>
    <property type="match status" value="1"/>
</dbReference>
<dbReference type="Gene3D" id="3.40.50.720">
    <property type="entry name" value="NAD(P)-binding Rossmann-like Domain"/>
    <property type="match status" value="2"/>
</dbReference>
<evidence type="ECO:0000259" key="2">
    <source>
        <dbReference type="Pfam" id="PF14833"/>
    </source>
</evidence>
<organism evidence="3 4">
    <name type="scientific">Homarus americanus</name>
    <name type="common">American lobster</name>
    <dbReference type="NCBI Taxonomy" id="6706"/>
    <lineage>
        <taxon>Eukaryota</taxon>
        <taxon>Metazoa</taxon>
        <taxon>Ecdysozoa</taxon>
        <taxon>Arthropoda</taxon>
        <taxon>Crustacea</taxon>
        <taxon>Multicrustacea</taxon>
        <taxon>Malacostraca</taxon>
        <taxon>Eumalacostraca</taxon>
        <taxon>Eucarida</taxon>
        <taxon>Decapoda</taxon>
        <taxon>Pleocyemata</taxon>
        <taxon>Astacidea</taxon>
        <taxon>Nephropoidea</taxon>
        <taxon>Nephropidae</taxon>
        <taxon>Homarus</taxon>
    </lineage>
</organism>
<dbReference type="PANTHER" id="PTHR22981">
    <property type="entry name" value="3-HYDROXYISOBUTYRATE DEHYDROGENASE-RELATED"/>
    <property type="match status" value="1"/>
</dbReference>
<dbReference type="InterPro" id="IPR029154">
    <property type="entry name" value="HIBADH-like_NADP-bd"/>
</dbReference>
<dbReference type="GO" id="GO:0006574">
    <property type="term" value="P:L-valine catabolic process"/>
    <property type="evidence" value="ECO:0007669"/>
    <property type="project" value="TreeGrafter"/>
</dbReference>
<dbReference type="Gene3D" id="1.10.1040.10">
    <property type="entry name" value="N-(1-d-carboxylethyl)-l-norvaline Dehydrogenase, domain 2"/>
    <property type="match status" value="1"/>
</dbReference>
<dbReference type="InterPro" id="IPR036291">
    <property type="entry name" value="NAD(P)-bd_dom_sf"/>
</dbReference>
<dbReference type="Proteomes" id="UP000747542">
    <property type="component" value="Unassembled WGS sequence"/>
</dbReference>
<evidence type="ECO:0000313" key="4">
    <source>
        <dbReference type="Proteomes" id="UP000747542"/>
    </source>
</evidence>
<dbReference type="GO" id="GO:0008442">
    <property type="term" value="F:3-hydroxyisobutyrate dehydrogenase activity"/>
    <property type="evidence" value="ECO:0007669"/>
    <property type="project" value="UniProtKB-EC"/>
</dbReference>
<comment type="caution">
    <text evidence="3">The sequence shown here is derived from an EMBL/GenBank/DDBJ whole genome shotgun (WGS) entry which is preliminary data.</text>
</comment>
<feature type="domain" description="3-hydroxyisobutyrate dehydrogenase-like NAD-binding" evidence="2">
    <location>
        <begin position="210"/>
        <end position="322"/>
    </location>
</feature>
<name>A0A8J5MWI0_HOMAM</name>